<dbReference type="Pfam" id="PF03466">
    <property type="entry name" value="LysR_substrate"/>
    <property type="match status" value="1"/>
</dbReference>
<evidence type="ECO:0000256" key="1">
    <source>
        <dbReference type="ARBA" id="ARBA00009437"/>
    </source>
</evidence>
<dbReference type="CDD" id="cd08422">
    <property type="entry name" value="PBP2_CrgA_like"/>
    <property type="match status" value="1"/>
</dbReference>
<dbReference type="InterPro" id="IPR000847">
    <property type="entry name" value="LysR_HTH_N"/>
</dbReference>
<feature type="domain" description="HTH lysR-type" evidence="5">
    <location>
        <begin position="5"/>
        <end position="61"/>
    </location>
</feature>
<dbReference type="RefSeq" id="WP_219239454.1">
    <property type="nucleotide sequence ID" value="NZ_JAHWZX010000025.1"/>
</dbReference>
<reference evidence="6 7" key="1">
    <citation type="submission" date="2021-07" db="EMBL/GenBank/DDBJ databases">
        <title>Stakelama flava sp. nov., a novel endophytic bacterium isolated from branch of Kandelia candel.</title>
        <authorList>
            <person name="Tuo L."/>
        </authorList>
    </citation>
    <scope>NUCLEOTIDE SEQUENCE [LARGE SCALE GENOMIC DNA]</scope>
    <source>
        <strain evidence="6 7">CBK3Z-3</strain>
    </source>
</reference>
<dbReference type="InterPro" id="IPR058163">
    <property type="entry name" value="LysR-type_TF_proteobact-type"/>
</dbReference>
<accession>A0ABS6XRD4</accession>
<protein>
    <submittedName>
        <fullName evidence="6">LysR family transcriptional regulator</fullName>
    </submittedName>
</protein>
<dbReference type="PROSITE" id="PS50931">
    <property type="entry name" value="HTH_LYSR"/>
    <property type="match status" value="1"/>
</dbReference>
<dbReference type="InterPro" id="IPR005119">
    <property type="entry name" value="LysR_subst-bd"/>
</dbReference>
<dbReference type="PANTHER" id="PTHR30537:SF5">
    <property type="entry name" value="HTH-TYPE TRANSCRIPTIONAL ACTIVATOR TTDR-RELATED"/>
    <property type="match status" value="1"/>
</dbReference>
<gene>
    <name evidence="6" type="ORF">KY084_16000</name>
</gene>
<sequence length="300" mass="32166">MQRDIDLTALRTFQSVVEAHSLTGAAKTLGLAKSVVSNRIATLEKTLGVSLFDRGRRLVLTDRGRLLYEGARSTLEDFDILVASVSKPGGTGAGRFRITLPAGLGVALLGDVLAAFFAKHPGIDLELNYADAYVDLISEGFDLGLRVGQPSDVDLIGRRICKVDRVVCASPAYLAGHGKPASLADLRNHAVIGYSLIQDQGQWAFEGASFSAKSRGVPRPSVITNNGHAMRAAALAGLGLMAIPRFFVSDDFDAGRLCEISLNARPVPLELWALYPRRREQRPLIGQLIAYIKAALSSGL</sequence>
<name>A0ABS6XRD4_9SPHN</name>
<proteinExistence type="inferred from homology"/>
<keyword evidence="4" id="KW-0804">Transcription</keyword>
<dbReference type="Proteomes" id="UP001197214">
    <property type="component" value="Unassembled WGS sequence"/>
</dbReference>
<keyword evidence="3" id="KW-0238">DNA-binding</keyword>
<organism evidence="6 7">
    <name type="scientific">Stakelama flava</name>
    <dbReference type="NCBI Taxonomy" id="2860338"/>
    <lineage>
        <taxon>Bacteria</taxon>
        <taxon>Pseudomonadati</taxon>
        <taxon>Pseudomonadota</taxon>
        <taxon>Alphaproteobacteria</taxon>
        <taxon>Sphingomonadales</taxon>
        <taxon>Sphingomonadaceae</taxon>
        <taxon>Stakelama</taxon>
    </lineage>
</organism>
<evidence type="ECO:0000256" key="3">
    <source>
        <dbReference type="ARBA" id="ARBA00023125"/>
    </source>
</evidence>
<evidence type="ECO:0000313" key="7">
    <source>
        <dbReference type="Proteomes" id="UP001197214"/>
    </source>
</evidence>
<keyword evidence="2" id="KW-0805">Transcription regulation</keyword>
<dbReference type="PANTHER" id="PTHR30537">
    <property type="entry name" value="HTH-TYPE TRANSCRIPTIONAL REGULATOR"/>
    <property type="match status" value="1"/>
</dbReference>
<evidence type="ECO:0000256" key="2">
    <source>
        <dbReference type="ARBA" id="ARBA00023015"/>
    </source>
</evidence>
<evidence type="ECO:0000256" key="4">
    <source>
        <dbReference type="ARBA" id="ARBA00023163"/>
    </source>
</evidence>
<keyword evidence="7" id="KW-1185">Reference proteome</keyword>
<evidence type="ECO:0000313" key="6">
    <source>
        <dbReference type="EMBL" id="MBW4332353.1"/>
    </source>
</evidence>
<comment type="caution">
    <text evidence="6">The sequence shown here is derived from an EMBL/GenBank/DDBJ whole genome shotgun (WGS) entry which is preliminary data.</text>
</comment>
<dbReference type="Pfam" id="PF00126">
    <property type="entry name" value="HTH_1"/>
    <property type="match status" value="1"/>
</dbReference>
<comment type="similarity">
    <text evidence="1">Belongs to the LysR transcriptional regulatory family.</text>
</comment>
<dbReference type="EMBL" id="JAHWZX010000025">
    <property type="protein sequence ID" value="MBW4332353.1"/>
    <property type="molecule type" value="Genomic_DNA"/>
</dbReference>
<evidence type="ECO:0000259" key="5">
    <source>
        <dbReference type="PROSITE" id="PS50931"/>
    </source>
</evidence>